<evidence type="ECO:0000313" key="2">
    <source>
        <dbReference type="EMBL" id="KAK6521523.1"/>
    </source>
</evidence>
<evidence type="ECO:0000256" key="1">
    <source>
        <dbReference type="SAM" id="SignalP"/>
    </source>
</evidence>
<accession>A0AAN8S216</accession>
<name>A0AAN8S216_9PEZI</name>
<sequence length="202" mass="23197">MDPSTPWLVRYLLVFLSCCYLASAEDSPFYQSSLLTGVWNFYTLGALKTLKPEVHHISVILPVPDTEPCIRPVEISDWKYLRRLAPKSKDIDEDWEKYREGSKCRRRDMRLNATLKAVTPNTGKVVEELIAKLTIRATITKTLMKYFGDDKKTQADKDTVKQYCDVLDGTLPKFEPISDEVDLQFEKFKSLAALAQKKTPTR</sequence>
<feature type="chain" id="PRO_5043017266" evidence="1">
    <location>
        <begin position="25"/>
        <end position="202"/>
    </location>
</feature>
<keyword evidence="1" id="KW-0732">Signal</keyword>
<proteinExistence type="predicted"/>
<organism evidence="2 3">
    <name type="scientific">Arthrobotrys conoides</name>
    <dbReference type="NCBI Taxonomy" id="74498"/>
    <lineage>
        <taxon>Eukaryota</taxon>
        <taxon>Fungi</taxon>
        <taxon>Dikarya</taxon>
        <taxon>Ascomycota</taxon>
        <taxon>Pezizomycotina</taxon>
        <taxon>Orbiliomycetes</taxon>
        <taxon>Orbiliales</taxon>
        <taxon>Orbiliaceae</taxon>
        <taxon>Arthrobotrys</taxon>
    </lineage>
</organism>
<feature type="signal peptide" evidence="1">
    <location>
        <begin position="1"/>
        <end position="24"/>
    </location>
</feature>
<reference evidence="2 3" key="1">
    <citation type="submission" date="2019-10" db="EMBL/GenBank/DDBJ databases">
        <authorList>
            <person name="Palmer J.M."/>
        </authorList>
    </citation>
    <scope>NUCLEOTIDE SEQUENCE [LARGE SCALE GENOMIC DNA]</scope>
    <source>
        <strain evidence="2 3">TWF506</strain>
    </source>
</reference>
<keyword evidence="3" id="KW-1185">Reference proteome</keyword>
<comment type="caution">
    <text evidence="2">The sequence shown here is derived from an EMBL/GenBank/DDBJ whole genome shotgun (WGS) entry which is preliminary data.</text>
</comment>
<dbReference type="Proteomes" id="UP001307849">
    <property type="component" value="Unassembled WGS sequence"/>
</dbReference>
<protein>
    <submittedName>
        <fullName evidence="2">Uncharacterized protein</fullName>
    </submittedName>
</protein>
<evidence type="ECO:0000313" key="3">
    <source>
        <dbReference type="Proteomes" id="UP001307849"/>
    </source>
</evidence>
<dbReference type="AlphaFoldDB" id="A0AAN8S216"/>
<gene>
    <name evidence="2" type="ORF">TWF506_001733</name>
</gene>
<dbReference type="EMBL" id="JAVHJM010000001">
    <property type="protein sequence ID" value="KAK6521523.1"/>
    <property type="molecule type" value="Genomic_DNA"/>
</dbReference>